<dbReference type="GO" id="GO:0048038">
    <property type="term" value="F:quinone binding"/>
    <property type="evidence" value="ECO:0007669"/>
    <property type="project" value="UniProtKB-UniRule"/>
</dbReference>
<comment type="catalytic activity">
    <reaction evidence="2">
        <text>a quinone + NADH + 5 H(+)(in) = a quinol + NAD(+) + 4 H(+)(out)</text>
        <dbReference type="Rhea" id="RHEA:57888"/>
        <dbReference type="ChEBI" id="CHEBI:15378"/>
        <dbReference type="ChEBI" id="CHEBI:24646"/>
        <dbReference type="ChEBI" id="CHEBI:57540"/>
        <dbReference type="ChEBI" id="CHEBI:57945"/>
        <dbReference type="ChEBI" id="CHEBI:132124"/>
    </reaction>
</comment>
<keyword evidence="2" id="KW-0472">Membrane</keyword>
<dbReference type="GO" id="GO:0008137">
    <property type="term" value="F:NADH dehydrogenase (ubiquinone) activity"/>
    <property type="evidence" value="ECO:0007669"/>
    <property type="project" value="UniProtKB-UniRule"/>
</dbReference>
<evidence type="ECO:0000256" key="1">
    <source>
        <dbReference type="ARBA" id="ARBA00005698"/>
    </source>
</evidence>
<comment type="caution">
    <text evidence="3">The sequence shown here is derived from an EMBL/GenBank/DDBJ whole genome shotgun (WGS) entry which is preliminary data.</text>
</comment>
<dbReference type="NCBIfam" id="NF005168">
    <property type="entry name" value="PRK06638.2-3"/>
    <property type="match status" value="1"/>
</dbReference>
<comment type="similarity">
    <text evidence="1 2">Belongs to the complex I subunit 6 family.</text>
</comment>
<proteinExistence type="inferred from homology"/>
<sequence>MNFVWSWPVIAFYIIALLTLCCGVIMLSVRKVIYMALTIGGVFIGASALYFLLGADFVGVAQILIYAGAITILIMFAIMLTNHEATEPGFKWSPKNIAAAIGSVLLAVVLLLAIRSTAWPTATTSQTALDGGNSNPMAIGLVMFKGYAIPFELVSILLIVALVGAVILAKERKEDE</sequence>
<keyword evidence="4" id="KW-1185">Reference proteome</keyword>
<evidence type="ECO:0000256" key="2">
    <source>
        <dbReference type="RuleBase" id="RU004429"/>
    </source>
</evidence>
<dbReference type="Proteomes" id="UP000050482">
    <property type="component" value="Unassembled WGS sequence"/>
</dbReference>
<feature type="transmembrane region" description="Helical" evidence="2">
    <location>
        <begin position="6"/>
        <end position="25"/>
    </location>
</feature>
<dbReference type="RefSeq" id="WP_054970159.1">
    <property type="nucleotide sequence ID" value="NZ_LJCO01000069.1"/>
</dbReference>
<dbReference type="GO" id="GO:0005886">
    <property type="term" value="C:plasma membrane"/>
    <property type="evidence" value="ECO:0007669"/>
    <property type="project" value="UniProtKB-SubCell"/>
</dbReference>
<dbReference type="PANTHER" id="PTHR33269">
    <property type="entry name" value="NADH-UBIQUINONE OXIDOREDUCTASE CHAIN 6"/>
    <property type="match status" value="1"/>
</dbReference>
<dbReference type="InterPro" id="IPR042106">
    <property type="entry name" value="Nuo/plastoQ_OxRdtase_6_NuoJ"/>
</dbReference>
<feature type="transmembrane region" description="Helical" evidence="2">
    <location>
        <begin position="147"/>
        <end position="169"/>
    </location>
</feature>
<dbReference type="STRING" id="471514.AN477_15990"/>
<comment type="function">
    <text evidence="2">NDH-1 shuttles electrons from NADH, via FMN and iron-sulfur (Fe-S) centers, to quinones in the respiratory chain. Couples the redox reaction to proton translocation (for every two electrons transferred, four hydrogen ions are translocated across the cytoplasmic membrane), and thus conserves the redox energy in a proton gradient.</text>
</comment>
<dbReference type="AlphaFoldDB" id="A0A0P9EIX8"/>
<dbReference type="OrthoDB" id="9814997at2"/>
<evidence type="ECO:0000313" key="3">
    <source>
        <dbReference type="EMBL" id="KPV42830.1"/>
    </source>
</evidence>
<dbReference type="EMBL" id="LJCO01000069">
    <property type="protein sequence ID" value="KPV42830.1"/>
    <property type="molecule type" value="Genomic_DNA"/>
</dbReference>
<protein>
    <recommendedName>
        <fullName evidence="2">NADH-quinone oxidoreductase subunit J</fullName>
        <ecNumber evidence="2">7.1.1.-</ecNumber>
    </recommendedName>
</protein>
<dbReference type="InterPro" id="IPR001457">
    <property type="entry name" value="NADH_UbQ/plastoQ_OxRdtase_su6"/>
</dbReference>
<dbReference type="PATRIC" id="fig|471514.4.peg.4886"/>
<reference evidence="3 4" key="1">
    <citation type="submission" date="2015-09" db="EMBL/GenBank/DDBJ databases">
        <title>Draft genome sequence of Alicyclobacillus ferrooxydans DSM 22381.</title>
        <authorList>
            <person name="Hemp J."/>
        </authorList>
    </citation>
    <scope>NUCLEOTIDE SEQUENCE [LARGE SCALE GENOMIC DNA]</scope>
    <source>
        <strain evidence="3 4">TC-34</strain>
    </source>
</reference>
<comment type="subcellular location">
    <subcellularLocation>
        <location evidence="2">Cell membrane</location>
        <topology evidence="2">Multi-pass membrane protein</topology>
    </subcellularLocation>
</comment>
<gene>
    <name evidence="3" type="ORF">AN477_15990</name>
</gene>
<dbReference type="Pfam" id="PF00499">
    <property type="entry name" value="Oxidored_q3"/>
    <property type="match status" value="1"/>
</dbReference>
<keyword evidence="2" id="KW-1133">Transmembrane helix</keyword>
<accession>A0A0P9EIX8</accession>
<dbReference type="EC" id="7.1.1.-" evidence="2"/>
<feature type="transmembrane region" description="Helical" evidence="2">
    <location>
        <begin position="59"/>
        <end position="80"/>
    </location>
</feature>
<feature type="transmembrane region" description="Helical" evidence="2">
    <location>
        <begin position="92"/>
        <end position="114"/>
    </location>
</feature>
<keyword evidence="2" id="KW-0812">Transmembrane</keyword>
<keyword evidence="2" id="KW-0874">Quinone</keyword>
<organism evidence="3 4">
    <name type="scientific">Alicyclobacillus ferrooxydans</name>
    <dbReference type="NCBI Taxonomy" id="471514"/>
    <lineage>
        <taxon>Bacteria</taxon>
        <taxon>Bacillati</taxon>
        <taxon>Bacillota</taxon>
        <taxon>Bacilli</taxon>
        <taxon>Bacillales</taxon>
        <taxon>Alicyclobacillaceae</taxon>
        <taxon>Alicyclobacillus</taxon>
    </lineage>
</organism>
<evidence type="ECO:0000313" key="4">
    <source>
        <dbReference type="Proteomes" id="UP000050482"/>
    </source>
</evidence>
<keyword evidence="2" id="KW-1003">Cell membrane</keyword>
<feature type="transmembrane region" description="Helical" evidence="2">
    <location>
        <begin position="32"/>
        <end position="53"/>
    </location>
</feature>
<keyword evidence="2" id="KW-0520">NAD</keyword>
<dbReference type="PANTHER" id="PTHR33269:SF17">
    <property type="entry name" value="NADH-UBIQUINONE OXIDOREDUCTASE CHAIN 6"/>
    <property type="match status" value="1"/>
</dbReference>
<dbReference type="Gene3D" id="1.20.120.1200">
    <property type="entry name" value="NADH-ubiquinone/plastoquinone oxidoreductase chain 6, subunit NuoJ"/>
    <property type="match status" value="1"/>
</dbReference>
<name>A0A0P9EIX8_9BACL</name>